<feature type="transmembrane region" description="Helical" evidence="6">
    <location>
        <begin position="361"/>
        <end position="383"/>
    </location>
</feature>
<evidence type="ECO:0000256" key="4">
    <source>
        <dbReference type="ARBA" id="ARBA00022989"/>
    </source>
</evidence>
<evidence type="ECO:0000256" key="2">
    <source>
        <dbReference type="ARBA" id="ARBA00022448"/>
    </source>
</evidence>
<gene>
    <name evidence="8" type="ORF">Xbed_01326</name>
</gene>
<dbReference type="EMBL" id="MUBK01000008">
    <property type="protein sequence ID" value="OTA20522.1"/>
    <property type="molecule type" value="Genomic_DNA"/>
</dbReference>
<dbReference type="InterPro" id="IPR036259">
    <property type="entry name" value="MFS_trans_sf"/>
</dbReference>
<feature type="transmembrane region" description="Helical" evidence="6">
    <location>
        <begin position="249"/>
        <end position="269"/>
    </location>
</feature>
<evidence type="ECO:0000259" key="7">
    <source>
        <dbReference type="PROSITE" id="PS50850"/>
    </source>
</evidence>
<feature type="domain" description="Major facilitator superfamily (MFS) profile" evidence="7">
    <location>
        <begin position="10"/>
        <end position="388"/>
    </location>
</feature>
<comment type="subcellular location">
    <subcellularLocation>
        <location evidence="1">Membrane</location>
        <topology evidence="1">Multi-pass membrane protein</topology>
    </subcellularLocation>
</comment>
<feature type="transmembrane region" description="Helical" evidence="6">
    <location>
        <begin position="162"/>
        <end position="185"/>
    </location>
</feature>
<dbReference type="PANTHER" id="PTHR42718">
    <property type="entry name" value="MAJOR FACILITATOR SUPERFAMILY MULTIDRUG TRANSPORTER MFSC"/>
    <property type="match status" value="1"/>
</dbReference>
<keyword evidence="9" id="KW-1185">Reference proteome</keyword>
<dbReference type="Pfam" id="PF07690">
    <property type="entry name" value="MFS_1"/>
    <property type="match status" value="1"/>
</dbReference>
<organism evidence="8 9">
    <name type="scientific">Xenorhabdus beddingii</name>
    <dbReference type="NCBI Taxonomy" id="40578"/>
    <lineage>
        <taxon>Bacteria</taxon>
        <taxon>Pseudomonadati</taxon>
        <taxon>Pseudomonadota</taxon>
        <taxon>Gammaproteobacteria</taxon>
        <taxon>Enterobacterales</taxon>
        <taxon>Morganellaceae</taxon>
        <taxon>Xenorhabdus</taxon>
    </lineage>
</organism>
<accession>A0A1Y2SQX3</accession>
<dbReference type="AlphaFoldDB" id="A0A1Y2SQX3"/>
<dbReference type="PROSITE" id="PS50850">
    <property type="entry name" value="MFS"/>
    <property type="match status" value="1"/>
</dbReference>
<dbReference type="InterPro" id="IPR011701">
    <property type="entry name" value="MFS"/>
</dbReference>
<keyword evidence="2" id="KW-0813">Transport</keyword>
<feature type="transmembrane region" description="Helical" evidence="6">
    <location>
        <begin position="276"/>
        <end position="298"/>
    </location>
</feature>
<evidence type="ECO:0000313" key="8">
    <source>
        <dbReference type="EMBL" id="OTA20522.1"/>
    </source>
</evidence>
<reference evidence="8 9" key="1">
    <citation type="submission" date="2017-01" db="EMBL/GenBank/DDBJ databases">
        <title>Deconstructing symbiosis and pathogenesis requirements using a combined genomic-metabolomic approach.</title>
        <authorList>
            <person name="Tobias N.J."/>
            <person name="Wolff H."/>
            <person name="Djahanschiri B."/>
            <person name="Ebersberger I."/>
            <person name="Bode H.B."/>
        </authorList>
    </citation>
    <scope>NUCLEOTIDE SEQUENCE [LARGE SCALE GENOMIC DNA]</scope>
    <source>
        <strain evidence="8 9">DSM 4764</strain>
    </source>
</reference>
<keyword evidence="3 6" id="KW-0812">Transmembrane</keyword>
<dbReference type="RefSeq" id="WP_208612204.1">
    <property type="nucleotide sequence ID" value="NZ_CAWNHF010000189.1"/>
</dbReference>
<proteinExistence type="predicted"/>
<keyword evidence="5 6" id="KW-0472">Membrane</keyword>
<feature type="transmembrane region" description="Helical" evidence="6">
    <location>
        <begin position="134"/>
        <end position="156"/>
    </location>
</feature>
<comment type="caution">
    <text evidence="8">The sequence shown here is derived from an EMBL/GenBank/DDBJ whole genome shotgun (WGS) entry which is preliminary data.</text>
</comment>
<dbReference type="SUPFAM" id="SSF103473">
    <property type="entry name" value="MFS general substrate transporter"/>
    <property type="match status" value="1"/>
</dbReference>
<dbReference type="GO" id="GO:0022857">
    <property type="term" value="F:transmembrane transporter activity"/>
    <property type="evidence" value="ECO:0007669"/>
    <property type="project" value="InterPro"/>
</dbReference>
<evidence type="ECO:0000256" key="5">
    <source>
        <dbReference type="ARBA" id="ARBA00023136"/>
    </source>
</evidence>
<name>A0A1Y2SQX3_9GAMM</name>
<dbReference type="Gene3D" id="1.20.1720.10">
    <property type="entry name" value="Multidrug resistance protein D"/>
    <property type="match status" value="1"/>
</dbReference>
<evidence type="ECO:0000256" key="1">
    <source>
        <dbReference type="ARBA" id="ARBA00004141"/>
    </source>
</evidence>
<dbReference type="GO" id="GO:0016020">
    <property type="term" value="C:membrane"/>
    <property type="evidence" value="ECO:0007669"/>
    <property type="project" value="UniProtKB-SubCell"/>
</dbReference>
<feature type="transmembrane region" description="Helical" evidence="6">
    <location>
        <begin position="333"/>
        <end position="355"/>
    </location>
</feature>
<dbReference type="InterPro" id="IPR020846">
    <property type="entry name" value="MFS_dom"/>
</dbReference>
<evidence type="ECO:0000256" key="6">
    <source>
        <dbReference type="SAM" id="Phobius"/>
    </source>
</evidence>
<keyword evidence="4 6" id="KW-1133">Transmembrane helix</keyword>
<dbReference type="PANTHER" id="PTHR42718:SF9">
    <property type="entry name" value="MAJOR FACILITATOR SUPERFAMILY MULTIDRUG TRANSPORTER MFSC"/>
    <property type="match status" value="1"/>
</dbReference>
<sequence length="392" mass="42637">MKIQVKKEHIIFISFITVFLAQLGISMYLPALPLIVDTLSSQQQDIALSFPAFLIGMAALMLIWGSLSEKYGRKTVILIAILFYSLCSFCIPMVSNAEMFIFLRFLQGAGAGGMTVLSRVLIKDNFSGDQLTKSLAWLSISFVISVGIGQFLGAAVTKFLGWQAIFFSLAIATLVLSLFFSYITLPNVQSAPSSLSSKLNYVKVVRCRRFLLPALAGGLGYGVVVTFNTNAPFIFQTALQWSAYEYGLLGWPITIAYFLGALIVGRYVVKKGRQLIIFIGLGILLFGCSAMLLGGIFYLAWLLWLPYCIALVGVAIIYPISMSVAIEKSPVGGAYPVALCGFIHQVMAAMIGAIASTLPSHYPWMTVVLILCLAVGGLTCAIYSDLVKNRID</sequence>
<feature type="transmembrane region" description="Helical" evidence="6">
    <location>
        <begin position="46"/>
        <end position="64"/>
    </location>
</feature>
<dbReference type="Proteomes" id="UP000194204">
    <property type="component" value="Unassembled WGS sequence"/>
</dbReference>
<feature type="transmembrane region" description="Helical" evidence="6">
    <location>
        <begin position="210"/>
        <end position="229"/>
    </location>
</feature>
<evidence type="ECO:0000256" key="3">
    <source>
        <dbReference type="ARBA" id="ARBA00022692"/>
    </source>
</evidence>
<feature type="transmembrane region" description="Helical" evidence="6">
    <location>
        <begin position="304"/>
        <end position="326"/>
    </location>
</feature>
<feature type="transmembrane region" description="Helical" evidence="6">
    <location>
        <begin position="101"/>
        <end position="122"/>
    </location>
</feature>
<feature type="transmembrane region" description="Helical" evidence="6">
    <location>
        <begin position="12"/>
        <end position="34"/>
    </location>
</feature>
<feature type="transmembrane region" description="Helical" evidence="6">
    <location>
        <begin position="76"/>
        <end position="95"/>
    </location>
</feature>
<evidence type="ECO:0000313" key="9">
    <source>
        <dbReference type="Proteomes" id="UP000194204"/>
    </source>
</evidence>
<dbReference type="STRING" id="40578.Xbed_01326"/>
<protein>
    <submittedName>
        <fullName evidence="8">Chloramphenicol transporter</fullName>
    </submittedName>
</protein>